<evidence type="ECO:0000313" key="9">
    <source>
        <dbReference type="EMBL" id="CAG5104760.1"/>
    </source>
</evidence>
<dbReference type="Gene3D" id="1.10.150.20">
    <property type="entry name" value="5' to 3' exonuclease, C-terminal subdomain"/>
    <property type="match status" value="1"/>
</dbReference>
<sequence length="1238" mass="145432">MGWLSSYGPHHVRAIRRISRTRPLRLFEKIDDFAKLPSKIKLINDINYKRYREATKAELKVFGEKANLSNYKKLGSGPPYKFKNTWREDDFKRTGAHLLVNHTVFGKLRQDTVNQTELWNPIAHFNISPASQKLINEFYLQIPAKNGLQWMHHQIGWRYLKNFMWWRSFRKPDYIFDMKDFENSWAVMDQFLDKVEKAAEKHSISTMKFTADSVKNNYLDITDTLYFDQPRYYFMLRTLEFYKRCNPEVQEILKHRIDEYFSRENIKEGQLVLRRQITDPLDRENLNEYLENPPSYIDKYVPAMDKIWEQRIGDFKIKRNEELFADEEKLRELFEKQMEIEARGSITVDVDYPSQTKYEHNRKRLNLEKFTPELVKSMLEKYMVEWEKILGDRMIQMYIEMSEHAISDLNLLESLKFLEIRAFFETLVEAGGDDPEKFIRYLAKQMVWGSYSEVAMSQEYLVTTMILLPHVWDYCIMTLEKALINPTFEDYKRWFTGDNNDHVGNAGALFHDLAYHKSSEIGLQLNRVLVNLMRETLQFHRTPAEALEWYNSTRPLEEDLLNNQLHPWIMLTDRDHPSQNMFQDLAFIFRMGTYTDKYSAMPMVCPPRPYKIFDNQIKGQFLTSPRLLVKRKKMRNPKPYHIEESYGWKQYPKEKINHMLTACNAIAQQSWSINKEIVDILEEVTKEGGMYTLKVPMRDCWDVSHGIKSIVTTSTSDPLYNRHKQVETRLRVEEKGLYVTFQSHLGLAKYFSQFDEFWLPLDLDYRGRIYPTTAIMNPLSSDPYRATFQFGRARKLGGRQKNGFTGFEWLLIQCIALSDKKKKATHEEMLHFAWQNFHAICDSGREPLTGYRWWETCEKPFQVLAACMEIWKATQLDDPAEYETKISVHMDGTCNGFQHYSAMGRDTIGAIFTNVLPTERPSDFYHSILESALKLMDEDIAAEGANFEKLRIAKIARKVVNRSIVKRPVMAIPYGLSVRGAVDICRNNLHGKISTADLTPVAQYIIRNLFSSINQTFRNSMAIKQWLAGYNRFCSSKLGVPIEYISPMGFPVSQIGYKSMLQRKTSMEVLIAAVDENRIKNERDNCYGVFPAADGQRSGNSLSPNFVHAIDASHLLMSYTMFAKAAKEERGTEADFGSIHDSFWCHPSQVDLLNENLREAFIDMYENFDPITTFAEHMENWVIPERLWPKRFDNLPESVTTLENKLSHLERRETLFHNRPEKGDMDIQKVRDSKYFFC</sequence>
<dbReference type="SUPFAM" id="SSF56672">
    <property type="entry name" value="DNA/RNA polymerases"/>
    <property type="match status" value="1"/>
</dbReference>
<evidence type="ECO:0000256" key="4">
    <source>
        <dbReference type="ARBA" id="ARBA00022679"/>
    </source>
</evidence>
<keyword evidence="6" id="KW-0804">Transcription</keyword>
<evidence type="ECO:0000256" key="7">
    <source>
        <dbReference type="ARBA" id="ARBA00048552"/>
    </source>
</evidence>
<organism evidence="9 10">
    <name type="scientific">Oikopleura dioica</name>
    <name type="common">Tunicate</name>
    <dbReference type="NCBI Taxonomy" id="34765"/>
    <lineage>
        <taxon>Eukaryota</taxon>
        <taxon>Metazoa</taxon>
        <taxon>Chordata</taxon>
        <taxon>Tunicata</taxon>
        <taxon>Appendicularia</taxon>
        <taxon>Copelata</taxon>
        <taxon>Oikopleuridae</taxon>
        <taxon>Oikopleura</taxon>
    </lineage>
</organism>
<dbReference type="Pfam" id="PF00940">
    <property type="entry name" value="RNA_pol"/>
    <property type="match status" value="1"/>
</dbReference>
<evidence type="ECO:0000256" key="3">
    <source>
        <dbReference type="ARBA" id="ARBA00022478"/>
    </source>
</evidence>
<dbReference type="InterPro" id="IPR046950">
    <property type="entry name" value="DNA-dir_Rpol_C_phage-type"/>
</dbReference>
<dbReference type="PANTHER" id="PTHR10102:SF0">
    <property type="entry name" value="DNA-DIRECTED RNA POLYMERASE, MITOCHONDRIAL"/>
    <property type="match status" value="1"/>
</dbReference>
<keyword evidence="3" id="KW-0240">DNA-directed RNA polymerase</keyword>
<keyword evidence="10" id="KW-1185">Reference proteome</keyword>
<gene>
    <name evidence="9" type="ORF">OKIOD_LOCUS10279</name>
</gene>
<reference evidence="9 10" key="1">
    <citation type="submission" date="2021-04" db="EMBL/GenBank/DDBJ databases">
        <authorList>
            <person name="Bliznina A."/>
        </authorList>
    </citation>
    <scope>NUCLEOTIDE SEQUENCE [LARGE SCALE GENOMIC DNA]</scope>
</reference>
<dbReference type="EMBL" id="OU015566">
    <property type="protein sequence ID" value="CAG5104760.1"/>
    <property type="molecule type" value="Genomic_DNA"/>
</dbReference>
<dbReference type="Proteomes" id="UP001158576">
    <property type="component" value="Chromosome 1"/>
</dbReference>
<accession>A0ABN7SXD7</accession>
<comment type="similarity">
    <text evidence="1">Belongs to the phage and mitochondrial RNA polymerase family.</text>
</comment>
<evidence type="ECO:0000313" key="10">
    <source>
        <dbReference type="Proteomes" id="UP001158576"/>
    </source>
</evidence>
<evidence type="ECO:0000256" key="6">
    <source>
        <dbReference type="ARBA" id="ARBA00023163"/>
    </source>
</evidence>
<comment type="catalytic activity">
    <reaction evidence="7">
        <text>RNA(n) + a ribonucleoside 5'-triphosphate = RNA(n+1) + diphosphate</text>
        <dbReference type="Rhea" id="RHEA:21248"/>
        <dbReference type="Rhea" id="RHEA-COMP:14527"/>
        <dbReference type="Rhea" id="RHEA-COMP:17342"/>
        <dbReference type="ChEBI" id="CHEBI:33019"/>
        <dbReference type="ChEBI" id="CHEBI:61557"/>
        <dbReference type="ChEBI" id="CHEBI:140395"/>
        <dbReference type="EC" id="2.7.7.6"/>
    </reaction>
</comment>
<evidence type="ECO:0000256" key="1">
    <source>
        <dbReference type="ARBA" id="ARBA00009493"/>
    </source>
</evidence>
<evidence type="ECO:0000256" key="2">
    <source>
        <dbReference type="ARBA" id="ARBA00012418"/>
    </source>
</evidence>
<dbReference type="Gene3D" id="1.10.287.280">
    <property type="match status" value="1"/>
</dbReference>
<dbReference type="PANTHER" id="PTHR10102">
    <property type="entry name" value="DNA-DIRECTED RNA POLYMERASE, MITOCHONDRIAL"/>
    <property type="match status" value="1"/>
</dbReference>
<keyword evidence="4" id="KW-0808">Transferase</keyword>
<feature type="domain" description="DNA-directed RNA polymerase C-terminal" evidence="8">
    <location>
        <begin position="801"/>
        <end position="1237"/>
    </location>
</feature>
<dbReference type="InterPro" id="IPR002092">
    <property type="entry name" value="DNA-dir_Rpol_phage-type"/>
</dbReference>
<evidence type="ECO:0000259" key="8">
    <source>
        <dbReference type="Pfam" id="PF00940"/>
    </source>
</evidence>
<dbReference type="EC" id="2.7.7.6" evidence="2"/>
<dbReference type="InterPro" id="IPR043502">
    <property type="entry name" value="DNA/RNA_pol_sf"/>
</dbReference>
<keyword evidence="5" id="KW-0548">Nucleotidyltransferase</keyword>
<proteinExistence type="inferred from homology"/>
<name>A0ABN7SXD7_OIKDI</name>
<protein>
    <recommendedName>
        <fullName evidence="2">DNA-directed RNA polymerase</fullName>
        <ecNumber evidence="2">2.7.7.6</ecNumber>
    </recommendedName>
</protein>
<evidence type="ECO:0000256" key="5">
    <source>
        <dbReference type="ARBA" id="ARBA00022695"/>
    </source>
</evidence>